<dbReference type="PANTHER" id="PTHR21716">
    <property type="entry name" value="TRANSMEMBRANE PROTEIN"/>
    <property type="match status" value="1"/>
</dbReference>
<dbReference type="InterPro" id="IPR002549">
    <property type="entry name" value="AI-2E-like"/>
</dbReference>
<feature type="transmembrane region" description="Helical" evidence="6">
    <location>
        <begin position="238"/>
        <end position="266"/>
    </location>
</feature>
<proteinExistence type="inferred from homology"/>
<dbReference type="Pfam" id="PF01594">
    <property type="entry name" value="AI-2E_transport"/>
    <property type="match status" value="1"/>
</dbReference>
<comment type="subcellular location">
    <subcellularLocation>
        <location evidence="1">Membrane</location>
        <topology evidence="1">Multi-pass membrane protein</topology>
    </subcellularLocation>
</comment>
<dbReference type="Proteomes" id="UP000243002">
    <property type="component" value="Unassembled WGS sequence"/>
</dbReference>
<keyword evidence="4 6" id="KW-1133">Transmembrane helix</keyword>
<dbReference type="OrthoDB" id="505911at2"/>
<organism evidence="7 8">
    <name type="scientific">Cyanobium usitatum str. Tous</name>
    <dbReference type="NCBI Taxonomy" id="2116684"/>
    <lineage>
        <taxon>Bacteria</taxon>
        <taxon>Bacillati</taxon>
        <taxon>Cyanobacteriota</taxon>
        <taxon>Cyanophyceae</taxon>
        <taxon>Synechococcales</taxon>
        <taxon>Prochlorococcaceae</taxon>
        <taxon>Cyanobium</taxon>
    </lineage>
</organism>
<protein>
    <submittedName>
        <fullName evidence="7">AI-2E family transporter</fullName>
    </submittedName>
</protein>
<keyword evidence="5 6" id="KW-0472">Membrane</keyword>
<evidence type="ECO:0000256" key="4">
    <source>
        <dbReference type="ARBA" id="ARBA00022989"/>
    </source>
</evidence>
<accession>A0A2P7MT83</accession>
<evidence type="ECO:0000256" key="6">
    <source>
        <dbReference type="SAM" id="Phobius"/>
    </source>
</evidence>
<dbReference type="RefSeq" id="WP_106632682.1">
    <property type="nucleotide sequence ID" value="NZ_PXXO01000012.1"/>
</dbReference>
<feature type="transmembrane region" description="Helical" evidence="6">
    <location>
        <begin position="34"/>
        <end position="54"/>
    </location>
</feature>
<keyword evidence="8" id="KW-1185">Reference proteome</keyword>
<reference evidence="7 8" key="1">
    <citation type="journal article" date="2018" name="Environ. Microbiol.">
        <title>Ecological and genomic features of two widespread freshwater picocyanobacteria.</title>
        <authorList>
            <person name="Cabello-Yeves P.J."/>
            <person name="Picazo A."/>
            <person name="Camacho A."/>
            <person name="Callieri C."/>
            <person name="Rosselli R."/>
            <person name="Roda-Garcia J.J."/>
            <person name="Coutinho F.H."/>
            <person name="Rodriguez-Valera F."/>
        </authorList>
    </citation>
    <scope>NUCLEOTIDE SEQUENCE [LARGE SCALE GENOMIC DNA]</scope>
    <source>
        <strain evidence="7 8">Tous</strain>
    </source>
</reference>
<evidence type="ECO:0000256" key="3">
    <source>
        <dbReference type="ARBA" id="ARBA00022692"/>
    </source>
</evidence>
<evidence type="ECO:0000313" key="7">
    <source>
        <dbReference type="EMBL" id="PSJ04429.1"/>
    </source>
</evidence>
<sequence>MLERLVLPPWLKAGLALPLLVLNLWVLRQLLLPLAPFPALFVAAALIAFLLDLPSRWLMGRGLPRWLAYALVVGVSVGLIGLAAVWLVPRLIEQLGELITALPGWLSQGETLLQQLQAWALARGLPTDFGDLSSELLTRTSQLARQFSQQLLSLLGTTVGLTVNTVIVLVLAVFLLLGGEGISSGLAQWLPLRARSLVVTTLNRTFRGYFAGQVLLALILSVAQIVVFTLLGIPYGVLFAVAIGFTTLVPYASALTIVAVSVLLALDDPRTGLEVLAAAISVGQVVDQVIQPRLMGRIVGLQPAWLLISLPLGARLGSLLGLGDLLGLVLAVPVASCAKTFLDAWGEQLRSGEAPVFSSPVGSRPELPDS</sequence>
<feature type="transmembrane region" description="Helical" evidence="6">
    <location>
        <begin position="151"/>
        <end position="177"/>
    </location>
</feature>
<evidence type="ECO:0000256" key="1">
    <source>
        <dbReference type="ARBA" id="ARBA00004141"/>
    </source>
</evidence>
<comment type="caution">
    <text evidence="7">The sequence shown here is derived from an EMBL/GenBank/DDBJ whole genome shotgun (WGS) entry which is preliminary data.</text>
</comment>
<dbReference type="GO" id="GO:0055085">
    <property type="term" value="P:transmembrane transport"/>
    <property type="evidence" value="ECO:0007669"/>
    <property type="project" value="TreeGrafter"/>
</dbReference>
<dbReference type="GO" id="GO:0016020">
    <property type="term" value="C:membrane"/>
    <property type="evidence" value="ECO:0007669"/>
    <property type="project" value="UniProtKB-SubCell"/>
</dbReference>
<dbReference type="EMBL" id="PXXO01000012">
    <property type="protein sequence ID" value="PSJ04429.1"/>
    <property type="molecule type" value="Genomic_DNA"/>
</dbReference>
<dbReference type="PANTHER" id="PTHR21716:SF66">
    <property type="entry name" value="TRANSPORT PROTEIN SLL0063-RELATED"/>
    <property type="match status" value="1"/>
</dbReference>
<feature type="transmembrane region" description="Helical" evidence="6">
    <location>
        <begin position="6"/>
        <end position="27"/>
    </location>
</feature>
<feature type="transmembrane region" description="Helical" evidence="6">
    <location>
        <begin position="66"/>
        <end position="88"/>
    </location>
</feature>
<comment type="similarity">
    <text evidence="2">Belongs to the autoinducer-2 exporter (AI-2E) (TC 2.A.86) family.</text>
</comment>
<dbReference type="AlphaFoldDB" id="A0A2P7MT83"/>
<evidence type="ECO:0000313" key="8">
    <source>
        <dbReference type="Proteomes" id="UP000243002"/>
    </source>
</evidence>
<keyword evidence="3 6" id="KW-0812">Transmembrane</keyword>
<evidence type="ECO:0000256" key="5">
    <source>
        <dbReference type="ARBA" id="ARBA00023136"/>
    </source>
</evidence>
<feature type="transmembrane region" description="Helical" evidence="6">
    <location>
        <begin position="210"/>
        <end position="231"/>
    </location>
</feature>
<gene>
    <name evidence="7" type="ORF">C7K55_10505</name>
</gene>
<name>A0A2P7MT83_9CYAN</name>
<evidence type="ECO:0000256" key="2">
    <source>
        <dbReference type="ARBA" id="ARBA00009773"/>
    </source>
</evidence>